<dbReference type="EMBL" id="JXXN02005239">
    <property type="protein sequence ID" value="THD20034.1"/>
    <property type="molecule type" value="Genomic_DNA"/>
</dbReference>
<evidence type="ECO:0000256" key="2">
    <source>
        <dbReference type="ARBA" id="ARBA00022771"/>
    </source>
</evidence>
<dbReference type="InterPro" id="IPR002893">
    <property type="entry name" value="Znf_MYND"/>
</dbReference>
<evidence type="ECO:0000256" key="3">
    <source>
        <dbReference type="ARBA" id="ARBA00022833"/>
    </source>
</evidence>
<keyword evidence="1" id="KW-0479">Metal-binding</keyword>
<reference evidence="6" key="1">
    <citation type="submission" date="2019-03" db="EMBL/GenBank/DDBJ databases">
        <title>Improved annotation for the trematode Fasciola hepatica.</title>
        <authorList>
            <person name="Choi Y.-J."/>
            <person name="Martin J."/>
            <person name="Mitreva M."/>
        </authorList>
    </citation>
    <scope>NUCLEOTIDE SEQUENCE [LARGE SCALE GENOMIC DNA]</scope>
</reference>
<organism evidence="6 7">
    <name type="scientific">Fasciola hepatica</name>
    <name type="common">Liver fluke</name>
    <dbReference type="NCBI Taxonomy" id="6192"/>
    <lineage>
        <taxon>Eukaryota</taxon>
        <taxon>Metazoa</taxon>
        <taxon>Spiralia</taxon>
        <taxon>Lophotrochozoa</taxon>
        <taxon>Platyhelminthes</taxon>
        <taxon>Trematoda</taxon>
        <taxon>Digenea</taxon>
        <taxon>Plagiorchiida</taxon>
        <taxon>Echinostomata</taxon>
        <taxon>Echinostomatoidea</taxon>
        <taxon>Fasciolidae</taxon>
        <taxon>Fasciola</taxon>
    </lineage>
</organism>
<dbReference type="GO" id="GO:0008270">
    <property type="term" value="F:zinc ion binding"/>
    <property type="evidence" value="ECO:0007669"/>
    <property type="project" value="UniProtKB-KW"/>
</dbReference>
<keyword evidence="3" id="KW-0862">Zinc</keyword>
<name>A0A4E0R0H5_FASHE</name>
<comment type="caution">
    <text evidence="6">The sequence shown here is derived from an EMBL/GenBank/DDBJ whole genome shotgun (WGS) entry which is preliminary data.</text>
</comment>
<evidence type="ECO:0000313" key="6">
    <source>
        <dbReference type="EMBL" id="THD20034.1"/>
    </source>
</evidence>
<dbReference type="PANTHER" id="PTHR47570:SF2">
    <property type="entry name" value="MYND-TYPE DOMAIN-CONTAINING PROTEIN"/>
    <property type="match status" value="1"/>
</dbReference>
<dbReference type="Proteomes" id="UP000230066">
    <property type="component" value="Unassembled WGS sequence"/>
</dbReference>
<dbReference type="AlphaFoldDB" id="A0A4E0R0H5"/>
<accession>A0A4E0R0H5</accession>
<gene>
    <name evidence="6" type="ORF">D915_009260</name>
</gene>
<evidence type="ECO:0000259" key="5">
    <source>
        <dbReference type="PROSITE" id="PS50865"/>
    </source>
</evidence>
<sequence>MTFKHSSEVSCGVCGGFVHPKDSVTCEQCFAMVYCSDRCKALDWYLENNEEHSHQQWCEKMRCFMAIESLVCAFPLSFSSASPDSHGIGLTQFLNALGLFGTGLWKYECYFNSGVDPWDSLSAPGAGLHQFDALWIVTPFEGDYTPSISSWANRSSSAPFEDAMLRAYVSPIIAILLSIPPVACTTTSVAAELCQQSLVTIQLTDWADYYVWRGLTSLQDSPTNPPSASELSNPVAILLHWPLTIYYVLSHMLEKSNVQTIRSVLSKRTLLIHVVGVEHELSLLPVFKELDYLIRPELYIRLVFVGTYIDPGVNRRVFHLSPRLSVTVWCGLYDSFIKTCADRPDLIIGFNSGLAAYATWIPTLHAIHNLHVPVYFTDACLYSCAWGYRVVARRGLGTDDYHPDSGLVLDNFDGTGQRAPVINPFRSPVRMRSAGVRWGWFRNAFIFSPFCSSKCLSPSETSDLPLQLASLKM</sequence>
<evidence type="ECO:0000256" key="1">
    <source>
        <dbReference type="ARBA" id="ARBA00022723"/>
    </source>
</evidence>
<dbReference type="InterPro" id="IPR046824">
    <property type="entry name" value="Mss51-like_C"/>
</dbReference>
<dbReference type="Pfam" id="PF20179">
    <property type="entry name" value="MSS51_C"/>
    <property type="match status" value="1"/>
</dbReference>
<feature type="domain" description="MYND-type" evidence="5">
    <location>
        <begin position="11"/>
        <end position="58"/>
    </location>
</feature>
<evidence type="ECO:0000256" key="4">
    <source>
        <dbReference type="PROSITE-ProRule" id="PRU00134"/>
    </source>
</evidence>
<evidence type="ECO:0000313" key="7">
    <source>
        <dbReference type="Proteomes" id="UP000230066"/>
    </source>
</evidence>
<dbReference type="PROSITE" id="PS50865">
    <property type="entry name" value="ZF_MYND_2"/>
    <property type="match status" value="1"/>
</dbReference>
<protein>
    <submittedName>
        <fullName evidence="6">Zinc finger MYND domain-containing protein 15</fullName>
    </submittedName>
</protein>
<keyword evidence="7" id="KW-1185">Reference proteome</keyword>
<keyword evidence="2 4" id="KW-0863">Zinc-finger</keyword>
<proteinExistence type="predicted"/>
<dbReference type="PANTHER" id="PTHR47570">
    <property type="entry name" value="ZINC ION BINDING PROTEIN"/>
    <property type="match status" value="1"/>
</dbReference>